<organism evidence="2 3">
    <name type="scientific">Mesorhizobium plurifarium</name>
    <dbReference type="NCBI Taxonomy" id="69974"/>
    <lineage>
        <taxon>Bacteria</taxon>
        <taxon>Pseudomonadati</taxon>
        <taxon>Pseudomonadota</taxon>
        <taxon>Alphaproteobacteria</taxon>
        <taxon>Hyphomicrobiales</taxon>
        <taxon>Phyllobacteriaceae</taxon>
        <taxon>Mesorhizobium</taxon>
    </lineage>
</organism>
<name>A0A090E5Y0_MESPL</name>
<evidence type="ECO:0000313" key="3">
    <source>
        <dbReference type="Proteomes" id="UP000045285"/>
    </source>
</evidence>
<evidence type="ECO:0000313" key="2">
    <source>
        <dbReference type="EMBL" id="CDX24996.1"/>
    </source>
</evidence>
<dbReference type="Pfam" id="PF01527">
    <property type="entry name" value="HTH_Tnp_1"/>
    <property type="match status" value="1"/>
</dbReference>
<feature type="region of interest" description="Disordered" evidence="1">
    <location>
        <begin position="64"/>
        <end position="85"/>
    </location>
</feature>
<dbReference type="EMBL" id="CCMZ01000044">
    <property type="protein sequence ID" value="CDX24996.1"/>
    <property type="molecule type" value="Genomic_DNA"/>
</dbReference>
<evidence type="ECO:0008006" key="4">
    <source>
        <dbReference type="Google" id="ProtNLM"/>
    </source>
</evidence>
<evidence type="ECO:0000256" key="1">
    <source>
        <dbReference type="SAM" id="MobiDB-lite"/>
    </source>
</evidence>
<gene>
    <name evidence="2" type="ORF">MPL3356_490049</name>
</gene>
<dbReference type="GO" id="GO:0043565">
    <property type="term" value="F:sequence-specific DNA binding"/>
    <property type="evidence" value="ECO:0007669"/>
    <property type="project" value="InterPro"/>
</dbReference>
<dbReference type="GO" id="GO:0004803">
    <property type="term" value="F:transposase activity"/>
    <property type="evidence" value="ECO:0007669"/>
    <property type="project" value="InterPro"/>
</dbReference>
<dbReference type="InterPro" id="IPR010921">
    <property type="entry name" value="Trp_repressor/repl_initiator"/>
</dbReference>
<accession>A0A090E5Y0</accession>
<dbReference type="Proteomes" id="UP000045285">
    <property type="component" value="Unassembled WGS sequence"/>
</dbReference>
<proteinExistence type="predicted"/>
<protein>
    <recommendedName>
        <fullName evidence="4">Transposase</fullName>
    </recommendedName>
</protein>
<dbReference type="InterPro" id="IPR002514">
    <property type="entry name" value="Transposase_8"/>
</dbReference>
<dbReference type="SUPFAM" id="SSF48295">
    <property type="entry name" value="TrpR-like"/>
    <property type="match status" value="1"/>
</dbReference>
<sequence length="105" mass="11672">MRVEILGAERRRRWGDKKKLDIVMSVGIDEATVTEVAERHDVTRQQIYTLAARVEEEGALVAVGESHVPSRGHSGGAERTPYGQRHRQIVSTGRIAAMLWAEPAL</sequence>
<keyword evidence="3" id="KW-1185">Reference proteome</keyword>
<dbReference type="AlphaFoldDB" id="A0A090E5Y0"/>
<reference evidence="3" key="1">
    <citation type="submission" date="2014-08" db="EMBL/GenBank/DDBJ databases">
        <authorList>
            <person name="Moulin L."/>
        </authorList>
    </citation>
    <scope>NUCLEOTIDE SEQUENCE [LARGE SCALE GENOMIC DNA]</scope>
</reference>
<dbReference type="GO" id="GO:0006313">
    <property type="term" value="P:DNA transposition"/>
    <property type="evidence" value="ECO:0007669"/>
    <property type="project" value="InterPro"/>
</dbReference>